<feature type="non-terminal residue" evidence="2">
    <location>
        <position position="1"/>
    </location>
</feature>
<dbReference type="InterPro" id="IPR002822">
    <property type="entry name" value="Ni_insertion"/>
</dbReference>
<dbReference type="RefSeq" id="WP_004594667.1">
    <property type="nucleotide sequence ID" value="NZ_APMM01000066.1"/>
</dbReference>
<dbReference type="Pfam" id="PF01969">
    <property type="entry name" value="Ni_insertion"/>
    <property type="match status" value="1"/>
</dbReference>
<dbReference type="Gene3D" id="3.10.20.300">
    <property type="entry name" value="mk0293 like domain"/>
    <property type="match status" value="1"/>
</dbReference>
<name>N6UTG6_9EURY</name>
<gene>
    <name evidence="2" type="ORF">J422_06987</name>
</gene>
<dbReference type="PANTHER" id="PTHR36566">
    <property type="entry name" value="NICKEL INSERTION PROTEIN-RELATED"/>
    <property type="match status" value="1"/>
</dbReference>
<dbReference type="Gene3D" id="3.30.70.1380">
    <property type="entry name" value="Transcriptional regulatory protein pf0864 domain like"/>
    <property type="match status" value="1"/>
</dbReference>
<evidence type="ECO:0000313" key="2">
    <source>
        <dbReference type="EMBL" id="ENN95599.1"/>
    </source>
</evidence>
<accession>N6UTG6</accession>
<evidence type="ECO:0008006" key="4">
    <source>
        <dbReference type="Google" id="ProtNLM"/>
    </source>
</evidence>
<dbReference type="EMBL" id="APMM01000066">
    <property type="protein sequence ID" value="ENN95599.1"/>
    <property type="molecule type" value="Genomic_DNA"/>
</dbReference>
<evidence type="ECO:0000256" key="1">
    <source>
        <dbReference type="ARBA" id="ARBA00022596"/>
    </source>
</evidence>
<keyword evidence="1" id="KW-0533">Nickel</keyword>
<sequence length="100" mass="11660">KNRPGYLIRVIVDRDKAIETAKRLMKETGTLGVRIIDIKRIKANREVKEINYMGEKVKVKVSDIDGCIISKKPEYEDLKKIAKKYNKPLKDIYNEVKKIL</sequence>
<proteinExistence type="predicted"/>
<dbReference type="OrthoDB" id="10691at2157"/>
<dbReference type="PANTHER" id="PTHR36566:SF1">
    <property type="entry name" value="PYRIDINIUM-3,5-BISTHIOCARBOXYLIC ACID MONONUCLEOTIDE NICKEL INSERTION PROTEIN"/>
    <property type="match status" value="1"/>
</dbReference>
<protein>
    <recommendedName>
        <fullName evidence="4">TIGR00299 family protein</fullName>
    </recommendedName>
</protein>
<keyword evidence="3" id="KW-1185">Reference proteome</keyword>
<dbReference type="PATRIC" id="fig|1069083.5.peg.1353"/>
<organism evidence="2 3">
    <name type="scientific">Methanocaldococcus villosus KIN24-T80</name>
    <dbReference type="NCBI Taxonomy" id="1069083"/>
    <lineage>
        <taxon>Archaea</taxon>
        <taxon>Methanobacteriati</taxon>
        <taxon>Methanobacteriota</taxon>
        <taxon>Methanomada group</taxon>
        <taxon>Methanococci</taxon>
        <taxon>Methanococcales</taxon>
        <taxon>Methanocaldococcaceae</taxon>
        <taxon>Methanocaldococcus</taxon>
    </lineage>
</organism>
<evidence type="ECO:0000313" key="3">
    <source>
        <dbReference type="Proteomes" id="UP000053695"/>
    </source>
</evidence>
<dbReference type="Proteomes" id="UP000053695">
    <property type="component" value="Unassembled WGS sequence"/>
</dbReference>
<comment type="caution">
    <text evidence="2">The sequence shown here is derived from an EMBL/GenBank/DDBJ whole genome shotgun (WGS) entry which is preliminary data.</text>
</comment>
<dbReference type="AlphaFoldDB" id="N6UTG6"/>
<reference evidence="2 3" key="1">
    <citation type="journal article" date="2013" name="Genome Announc.">
        <title>Draft Genome Sequence of a Highly Flagellated, Fast-Swimming Archaeon, Methanocaldococcus villosus Strain KIN24-T80 (DSM 22612).</title>
        <authorList>
            <person name="Thennarasu S."/>
            <person name="Polireddy D."/>
            <person name="Antony A."/>
            <person name="Yada M.R."/>
            <person name="Algarawi S."/>
            <person name="Sivakumar N."/>
        </authorList>
    </citation>
    <scope>NUCLEOTIDE SEQUENCE [LARGE SCALE GENOMIC DNA]</scope>
    <source>
        <strain evidence="2 3">KIN24-T80</strain>
    </source>
</reference>